<dbReference type="SUPFAM" id="SSF103481">
    <property type="entry name" value="Multidrug resistance efflux transporter EmrE"/>
    <property type="match status" value="2"/>
</dbReference>
<dbReference type="Proteomes" id="UP001152876">
    <property type="component" value="Unassembled WGS sequence"/>
</dbReference>
<keyword evidence="4 6" id="KW-1133">Transmembrane helix</keyword>
<feature type="domain" description="EamA" evidence="7">
    <location>
        <begin position="156"/>
        <end position="291"/>
    </location>
</feature>
<feature type="transmembrane region" description="Helical" evidence="6">
    <location>
        <begin position="156"/>
        <end position="175"/>
    </location>
</feature>
<evidence type="ECO:0000256" key="6">
    <source>
        <dbReference type="SAM" id="Phobius"/>
    </source>
</evidence>
<feature type="transmembrane region" description="Helical" evidence="6">
    <location>
        <begin position="274"/>
        <end position="291"/>
    </location>
</feature>
<keyword evidence="5 6" id="KW-0472">Membrane</keyword>
<keyword evidence="3 6" id="KW-0812">Transmembrane</keyword>
<dbReference type="GO" id="GO:0016020">
    <property type="term" value="C:membrane"/>
    <property type="evidence" value="ECO:0007669"/>
    <property type="project" value="UniProtKB-SubCell"/>
</dbReference>
<gene>
    <name evidence="8" type="ORF">H010_01175</name>
</gene>
<feature type="transmembrane region" description="Helical" evidence="6">
    <location>
        <begin position="249"/>
        <end position="268"/>
    </location>
</feature>
<evidence type="ECO:0000256" key="4">
    <source>
        <dbReference type="ARBA" id="ARBA00022989"/>
    </source>
</evidence>
<evidence type="ECO:0000256" key="5">
    <source>
        <dbReference type="ARBA" id="ARBA00023136"/>
    </source>
</evidence>
<dbReference type="Pfam" id="PF00892">
    <property type="entry name" value="EamA"/>
    <property type="match status" value="2"/>
</dbReference>
<comment type="caution">
    <text evidence="8">The sequence shown here is derived from an EMBL/GenBank/DDBJ whole genome shotgun (WGS) entry which is preliminary data.</text>
</comment>
<comment type="subcellular location">
    <subcellularLocation>
        <location evidence="1">Membrane</location>
        <topology evidence="1">Multi-pass membrane protein</topology>
    </subcellularLocation>
</comment>
<dbReference type="InterPro" id="IPR050638">
    <property type="entry name" value="AA-Vitamin_Transporters"/>
</dbReference>
<feature type="transmembrane region" description="Helical" evidence="6">
    <location>
        <begin position="127"/>
        <end position="144"/>
    </location>
</feature>
<organism evidence="8 9">
    <name type="scientific">Hydrogenophaga taeniospiralis CCUG 15921</name>
    <dbReference type="NCBI Taxonomy" id="1281780"/>
    <lineage>
        <taxon>Bacteria</taxon>
        <taxon>Pseudomonadati</taxon>
        <taxon>Pseudomonadota</taxon>
        <taxon>Betaproteobacteria</taxon>
        <taxon>Burkholderiales</taxon>
        <taxon>Comamonadaceae</taxon>
        <taxon>Hydrogenophaga</taxon>
    </lineage>
</organism>
<keyword evidence="9" id="KW-1185">Reference proteome</keyword>
<comment type="similarity">
    <text evidence="2">Belongs to the EamA transporter family.</text>
</comment>
<dbReference type="PANTHER" id="PTHR32322:SF2">
    <property type="entry name" value="EAMA DOMAIN-CONTAINING PROTEIN"/>
    <property type="match status" value="1"/>
</dbReference>
<dbReference type="RefSeq" id="WP_218017321.1">
    <property type="nucleotide sequence ID" value="NZ_AOGK01000001.1"/>
</dbReference>
<reference evidence="8" key="1">
    <citation type="submission" date="2013-01" db="EMBL/GenBank/DDBJ databases">
        <title>Genome draft of Hydrogenophaga taeniospiralis 2K1.</title>
        <authorList>
            <person name="Gomila M."/>
            <person name="Lalucat J."/>
        </authorList>
    </citation>
    <scope>NUCLEOTIDE SEQUENCE</scope>
    <source>
        <strain evidence="8">CCUG 15921</strain>
    </source>
</reference>
<feature type="transmembrane region" description="Helical" evidence="6">
    <location>
        <begin position="99"/>
        <end position="120"/>
    </location>
</feature>
<sequence length="299" mass="31267">MNLALLAAAATGVQVGATIVASRYVVAEVPPLTLALLRYAIGFLSLLPFVWRPLRAHPWPAGTTRPPGRDLLAMAALGVGQFALLIALLNVGLQHIGAARAALIFSLFPLLTLLLAGALGHERITPGLLAGVGLSIVGVGLSLWPRLASGGAGHWWGEAAVLSSALTGAVCSVLYRPYLRRYPTVPVSALAMGVSVLCLALLALFEHWPQRVLALPLGTWAVVAFIGLSSGAGYFVWLYALKHESPTRVTVFLALNPVTAALLGAGLLGEPIDQFALGALVLIALGLWLATRPARPRPC</sequence>
<dbReference type="AlphaFoldDB" id="A0A9X4NMT9"/>
<feature type="transmembrane region" description="Helical" evidence="6">
    <location>
        <begin position="71"/>
        <end position="93"/>
    </location>
</feature>
<feature type="transmembrane region" description="Helical" evidence="6">
    <location>
        <begin position="187"/>
        <end position="205"/>
    </location>
</feature>
<dbReference type="EMBL" id="AOGK01000001">
    <property type="protein sequence ID" value="MDG5973842.1"/>
    <property type="molecule type" value="Genomic_DNA"/>
</dbReference>
<dbReference type="InterPro" id="IPR037185">
    <property type="entry name" value="EmrE-like"/>
</dbReference>
<evidence type="ECO:0000259" key="7">
    <source>
        <dbReference type="Pfam" id="PF00892"/>
    </source>
</evidence>
<name>A0A9X4NMT9_9BURK</name>
<dbReference type="InterPro" id="IPR000620">
    <property type="entry name" value="EamA_dom"/>
</dbReference>
<accession>A0A9X4NMT9</accession>
<feature type="transmembrane region" description="Helical" evidence="6">
    <location>
        <begin position="217"/>
        <end position="237"/>
    </location>
</feature>
<feature type="transmembrane region" description="Helical" evidence="6">
    <location>
        <begin position="31"/>
        <end position="51"/>
    </location>
</feature>
<evidence type="ECO:0000313" key="8">
    <source>
        <dbReference type="EMBL" id="MDG5973842.1"/>
    </source>
</evidence>
<protein>
    <recommendedName>
        <fullName evidence="7">EamA domain-containing protein</fullName>
    </recommendedName>
</protein>
<evidence type="ECO:0000256" key="2">
    <source>
        <dbReference type="ARBA" id="ARBA00007362"/>
    </source>
</evidence>
<proteinExistence type="inferred from homology"/>
<dbReference type="PANTHER" id="PTHR32322">
    <property type="entry name" value="INNER MEMBRANE TRANSPORTER"/>
    <property type="match status" value="1"/>
</dbReference>
<evidence type="ECO:0000256" key="1">
    <source>
        <dbReference type="ARBA" id="ARBA00004141"/>
    </source>
</evidence>
<evidence type="ECO:0000256" key="3">
    <source>
        <dbReference type="ARBA" id="ARBA00022692"/>
    </source>
</evidence>
<feature type="domain" description="EamA" evidence="7">
    <location>
        <begin position="4"/>
        <end position="143"/>
    </location>
</feature>
<evidence type="ECO:0000313" key="9">
    <source>
        <dbReference type="Proteomes" id="UP001152876"/>
    </source>
</evidence>